<organism evidence="1">
    <name type="scientific">Rhizophora mucronata</name>
    <name type="common">Asiatic mangrove</name>
    <dbReference type="NCBI Taxonomy" id="61149"/>
    <lineage>
        <taxon>Eukaryota</taxon>
        <taxon>Viridiplantae</taxon>
        <taxon>Streptophyta</taxon>
        <taxon>Embryophyta</taxon>
        <taxon>Tracheophyta</taxon>
        <taxon>Spermatophyta</taxon>
        <taxon>Magnoliopsida</taxon>
        <taxon>eudicotyledons</taxon>
        <taxon>Gunneridae</taxon>
        <taxon>Pentapetalae</taxon>
        <taxon>rosids</taxon>
        <taxon>fabids</taxon>
        <taxon>Malpighiales</taxon>
        <taxon>Rhizophoraceae</taxon>
        <taxon>Rhizophora</taxon>
    </lineage>
</organism>
<sequence length="22" mass="2578">MICNCFCCIKCSFLCKRSSLFK</sequence>
<evidence type="ECO:0000313" key="1">
    <source>
        <dbReference type="EMBL" id="MBX57845.1"/>
    </source>
</evidence>
<reference evidence="1" key="1">
    <citation type="submission" date="2018-02" db="EMBL/GenBank/DDBJ databases">
        <title>Rhizophora mucronata_Transcriptome.</title>
        <authorList>
            <person name="Meera S.P."/>
            <person name="Sreeshan A."/>
            <person name="Augustine A."/>
        </authorList>
    </citation>
    <scope>NUCLEOTIDE SEQUENCE</scope>
    <source>
        <tissue evidence="1">Leaf</tissue>
    </source>
</reference>
<dbReference type="EMBL" id="GGEC01077361">
    <property type="protein sequence ID" value="MBX57845.1"/>
    <property type="molecule type" value="Transcribed_RNA"/>
</dbReference>
<accession>A0A2P2PT20</accession>
<protein>
    <submittedName>
        <fullName evidence="1">Uncharacterized protein</fullName>
    </submittedName>
</protein>
<dbReference type="AlphaFoldDB" id="A0A2P2PT20"/>
<proteinExistence type="predicted"/>
<name>A0A2P2PT20_RHIMU</name>